<sequence length="619" mass="68096">MAHSGRPRGPHSASPSRSRRDQLGASPGRQLPCGAEDDEDWETDPDYVHDASRPWREREISTTSIISDLSRSIRDISLGKSSPHSAKDGADRQNHPLVYRDPGGKHAKAVEGHRPPLCPHVHSSPSLGIERSSLFNRNAAEKLDTFFSEKLKAWASDTARLSDTEAAQEEPTSSNTPWRTAKKGPADHEQAAGRHNHRWAAHGRGNVGAQQANSSRDYYDPGRDPHLRHPRHRAEGKGEASEGLLRRQEGSGPSTNVGSSARILPQCRISHVRHCRACQAFNQDGPAGKHRVWAPLQEEEGAGGSVPPRKDRTQPPGQQQVPDRISKVQRWLEKTPLGPQPAPLWQQQKHRIPNLASPEAQRPLPAYGSPAQREGGPWSQALGAAGDHQSRGVPAEARLLRRSETMVESVRVRLRGFHRVLLFVDASAGPLPACPAQWLLPSPRRSPLLAAPARHPATSPPFPTQPAARIVSCDDASTSPATCSCLFCERQRPRAQLVAGQDEPDPSAEAVAARLQAENRVPRIVEAFERRSLREAKIAERERARARRAAPQRDSERKRQAPASRCKPRRGPPGSGPGEARAPHPKKQEEQPRHRPGARKEGEAARRQPGLLDRLRGRC</sequence>
<dbReference type="KEGG" id="pbi:112541799"/>
<feature type="region of interest" description="Disordered" evidence="1">
    <location>
        <begin position="540"/>
        <end position="619"/>
    </location>
</feature>
<reference evidence="3" key="1">
    <citation type="submission" date="2025-08" db="UniProtKB">
        <authorList>
            <consortium name="RefSeq"/>
        </authorList>
    </citation>
    <scope>IDENTIFICATION</scope>
    <source>
        <tissue evidence="3">Liver</tissue>
    </source>
</reference>
<name>A0A9F5IYP3_PYTBI</name>
<feature type="compositionally biased region" description="Acidic residues" evidence="1">
    <location>
        <begin position="35"/>
        <end position="45"/>
    </location>
</feature>
<proteinExistence type="predicted"/>
<feature type="compositionally biased region" description="Basic and acidic residues" evidence="1">
    <location>
        <begin position="586"/>
        <end position="606"/>
    </location>
</feature>
<protein>
    <submittedName>
        <fullName evidence="3">Uncharacterized protein LOC112541799</fullName>
    </submittedName>
</protein>
<gene>
    <name evidence="3" type="primary">LOC112541799</name>
</gene>
<dbReference type="OrthoDB" id="9043778at2759"/>
<feature type="region of interest" description="Disordered" evidence="1">
    <location>
        <begin position="1"/>
        <end position="110"/>
    </location>
</feature>
<feature type="region of interest" description="Disordered" evidence="1">
    <location>
        <begin position="299"/>
        <end position="324"/>
    </location>
</feature>
<evidence type="ECO:0000256" key="1">
    <source>
        <dbReference type="SAM" id="MobiDB-lite"/>
    </source>
</evidence>
<organism evidence="2 3">
    <name type="scientific">Python bivittatus</name>
    <name type="common">Burmese python</name>
    <name type="synonym">Python molurus bivittatus</name>
    <dbReference type="NCBI Taxonomy" id="176946"/>
    <lineage>
        <taxon>Eukaryota</taxon>
        <taxon>Metazoa</taxon>
        <taxon>Chordata</taxon>
        <taxon>Craniata</taxon>
        <taxon>Vertebrata</taxon>
        <taxon>Euteleostomi</taxon>
        <taxon>Lepidosauria</taxon>
        <taxon>Squamata</taxon>
        <taxon>Bifurcata</taxon>
        <taxon>Unidentata</taxon>
        <taxon>Episquamata</taxon>
        <taxon>Toxicofera</taxon>
        <taxon>Serpentes</taxon>
        <taxon>Henophidia</taxon>
        <taxon>Pythonidae</taxon>
        <taxon>Python</taxon>
    </lineage>
</organism>
<feature type="compositionally biased region" description="Basic and acidic residues" evidence="1">
    <location>
        <begin position="46"/>
        <end position="60"/>
    </location>
</feature>
<feature type="compositionally biased region" description="Basic and acidic residues" evidence="1">
    <location>
        <begin position="217"/>
        <end position="249"/>
    </location>
</feature>
<keyword evidence="2" id="KW-1185">Reference proteome</keyword>
<feature type="compositionally biased region" description="Low complexity" evidence="1">
    <location>
        <begin position="61"/>
        <end position="78"/>
    </location>
</feature>
<dbReference type="GeneID" id="112541799"/>
<feature type="region of interest" description="Disordered" evidence="1">
    <location>
        <begin position="160"/>
        <end position="260"/>
    </location>
</feature>
<dbReference type="AlphaFoldDB" id="A0A9F5IYP3"/>
<dbReference type="RefSeq" id="XP_025028587.1">
    <property type="nucleotide sequence ID" value="XM_025172819.1"/>
</dbReference>
<evidence type="ECO:0000313" key="3">
    <source>
        <dbReference type="RefSeq" id="XP_025028587.1"/>
    </source>
</evidence>
<accession>A0A9F5IYP3</accession>
<feature type="compositionally biased region" description="Basic and acidic residues" evidence="1">
    <location>
        <begin position="85"/>
        <end position="94"/>
    </location>
</feature>
<dbReference type="OMA" id="CRACQAF"/>
<dbReference type="Proteomes" id="UP000695026">
    <property type="component" value="Unplaced"/>
</dbReference>
<evidence type="ECO:0000313" key="2">
    <source>
        <dbReference type="Proteomes" id="UP000695026"/>
    </source>
</evidence>